<comment type="caution">
    <text evidence="2">The sequence shown here is derived from an EMBL/GenBank/DDBJ whole genome shotgun (WGS) entry which is preliminary data.</text>
</comment>
<keyword evidence="1" id="KW-0472">Membrane</keyword>
<dbReference type="InterPro" id="IPR019235">
    <property type="entry name" value="DUF2178_TM"/>
</dbReference>
<evidence type="ECO:0000313" key="2">
    <source>
        <dbReference type="EMBL" id="MSS42677.1"/>
    </source>
</evidence>
<evidence type="ECO:0000313" key="3">
    <source>
        <dbReference type="Proteomes" id="UP000462760"/>
    </source>
</evidence>
<organism evidence="2 3">
    <name type="scientific">Anaerosalibacter bizertensis</name>
    <dbReference type="NCBI Taxonomy" id="932217"/>
    <lineage>
        <taxon>Bacteria</taxon>
        <taxon>Bacillati</taxon>
        <taxon>Bacillota</taxon>
        <taxon>Tissierellia</taxon>
        <taxon>Tissierellales</taxon>
        <taxon>Sporanaerobacteraceae</taxon>
        <taxon>Anaerosalibacter</taxon>
    </lineage>
</organism>
<keyword evidence="1" id="KW-0812">Transmembrane</keyword>
<accession>A0A844FF86</accession>
<dbReference type="Pfam" id="PF09946">
    <property type="entry name" value="DUF2178"/>
    <property type="match status" value="1"/>
</dbReference>
<name>A0A844FF86_9FIRM</name>
<dbReference type="EMBL" id="VULR01000003">
    <property type="protein sequence ID" value="MSS42677.1"/>
    <property type="molecule type" value="Genomic_DNA"/>
</dbReference>
<dbReference type="Proteomes" id="UP000462760">
    <property type="component" value="Unassembled WGS sequence"/>
</dbReference>
<feature type="transmembrane region" description="Helical" evidence="1">
    <location>
        <begin position="33"/>
        <end position="54"/>
    </location>
</feature>
<gene>
    <name evidence="2" type="ORF">FYJ27_02865</name>
</gene>
<protein>
    <submittedName>
        <fullName evidence="2">DUF2178 domain-containing protein</fullName>
    </submittedName>
</protein>
<dbReference type="AlphaFoldDB" id="A0A844FF86"/>
<feature type="transmembrane region" description="Helical" evidence="1">
    <location>
        <begin position="7"/>
        <end position="27"/>
    </location>
</feature>
<feature type="transmembrane region" description="Helical" evidence="1">
    <location>
        <begin position="89"/>
        <end position="109"/>
    </location>
</feature>
<reference evidence="2 3" key="1">
    <citation type="submission" date="2019-08" db="EMBL/GenBank/DDBJ databases">
        <title>In-depth cultivation of the pig gut microbiome towards novel bacterial diversity and tailored functional studies.</title>
        <authorList>
            <person name="Wylensek D."/>
            <person name="Hitch T.C.A."/>
            <person name="Clavel T."/>
        </authorList>
    </citation>
    <scope>NUCLEOTIDE SEQUENCE [LARGE SCALE GENOMIC DNA]</scope>
    <source>
        <strain evidence="2 3">Med78-601-WT-4W-RMD-3</strain>
    </source>
</reference>
<proteinExistence type="predicted"/>
<sequence length="141" mass="15553">MKRKKVLYLGAGIVGILLIILGVYIFNLGVNEMLGGLCFGIGGACAALGIGSFIKTLLVSDTKSKDIEELYSIEKNDERNIRIREKSGYLTAQIMNYILCGFVLYLGFMKAPLEYLLPAVGLIVFELLLIIILSNHYSKTI</sequence>
<keyword evidence="1" id="KW-1133">Transmembrane helix</keyword>
<evidence type="ECO:0000256" key="1">
    <source>
        <dbReference type="SAM" id="Phobius"/>
    </source>
</evidence>
<feature type="transmembrane region" description="Helical" evidence="1">
    <location>
        <begin position="115"/>
        <end position="133"/>
    </location>
</feature>
<dbReference type="OrthoDB" id="2620051at2"/>
<dbReference type="RefSeq" id="WP_154482876.1">
    <property type="nucleotide sequence ID" value="NZ_JAHLOA010000016.1"/>
</dbReference>